<dbReference type="InterPro" id="IPR011990">
    <property type="entry name" value="TPR-like_helical_dom_sf"/>
</dbReference>
<comment type="caution">
    <text evidence="3">The sequence shown here is derived from an EMBL/GenBank/DDBJ whole genome shotgun (WGS) entry which is preliminary data.</text>
</comment>
<dbReference type="RefSeq" id="WP_120039787.1">
    <property type="nucleotide sequence ID" value="NZ_QZFU01000016.1"/>
</dbReference>
<feature type="region of interest" description="Disordered" evidence="2">
    <location>
        <begin position="314"/>
        <end position="371"/>
    </location>
</feature>
<gene>
    <name evidence="3" type="ORF">D5S18_11605</name>
</gene>
<name>A0A3A4KMS1_9NOCA</name>
<dbReference type="Gene3D" id="1.25.40.10">
    <property type="entry name" value="Tetratricopeptide repeat domain"/>
    <property type="match status" value="2"/>
</dbReference>
<evidence type="ECO:0000313" key="3">
    <source>
        <dbReference type="EMBL" id="RJO76858.1"/>
    </source>
</evidence>
<evidence type="ECO:0000256" key="2">
    <source>
        <dbReference type="SAM" id="MobiDB-lite"/>
    </source>
</evidence>
<protein>
    <submittedName>
        <fullName evidence="3">Uncharacterized protein</fullName>
    </submittedName>
</protein>
<proteinExistence type="predicted"/>
<reference evidence="3 4" key="1">
    <citation type="submission" date="2018-09" db="EMBL/GenBank/DDBJ databases">
        <title>YIM PH21274 draft genome.</title>
        <authorList>
            <person name="Miao C."/>
        </authorList>
    </citation>
    <scope>NUCLEOTIDE SEQUENCE [LARGE SCALE GENOMIC DNA]</scope>
    <source>
        <strain evidence="3 4">YIM PH 21724</strain>
    </source>
</reference>
<dbReference type="EMBL" id="QZFU01000016">
    <property type="protein sequence ID" value="RJO76858.1"/>
    <property type="molecule type" value="Genomic_DNA"/>
</dbReference>
<evidence type="ECO:0000256" key="1">
    <source>
        <dbReference type="PROSITE-ProRule" id="PRU00339"/>
    </source>
</evidence>
<dbReference type="InterPro" id="IPR019734">
    <property type="entry name" value="TPR_rpt"/>
</dbReference>
<dbReference type="AlphaFoldDB" id="A0A3A4KMS1"/>
<dbReference type="OrthoDB" id="4568954at2"/>
<organism evidence="3 4">
    <name type="scientific">Nocardia panacis</name>
    <dbReference type="NCBI Taxonomy" id="2340916"/>
    <lineage>
        <taxon>Bacteria</taxon>
        <taxon>Bacillati</taxon>
        <taxon>Actinomycetota</taxon>
        <taxon>Actinomycetes</taxon>
        <taxon>Mycobacteriales</taxon>
        <taxon>Nocardiaceae</taxon>
        <taxon>Nocardia</taxon>
    </lineage>
</organism>
<feature type="repeat" description="TPR" evidence="1">
    <location>
        <begin position="42"/>
        <end position="75"/>
    </location>
</feature>
<dbReference type="SUPFAM" id="SSF48452">
    <property type="entry name" value="TPR-like"/>
    <property type="match status" value="2"/>
</dbReference>
<sequence length="577" mass="61103">MNRSEGDALLTAGAQAYGRGEIAEALRIFEFVAATTEGNARIAAVVNAASVYDELGRHTEAIDRYRAALAEMPDSATELRAGALINMSQAQQHLGDLDGAYTALTLARALLADAEELGTLRTACLLSLTAVAMHRQQWEPALQMSTESLDAALCFAPHLAGHALMNMAGIHFETGRHDLADDFAAQALAAFEAAEDRNAVAETQQNLAIMRIRADRSDAEDYLLPSQEYFEHAGFGHRAGIGLKLLGFLAEGHADPHRARALYHRALTYFLETGAKLDAADIRIRLATLLFTAEPAYPPDDAVLPSGDASALTERIGSESKAPGSATSHDVASAPPPSGKESPSIDARTAREGDSPTSSQVDGEGNTAAEDLPGTVASQLNEASALLAAARHTFAELGLGLHCAQLDFWHAALLDSLGVWDRVVSVAAVDLAVPAALAIDAVRYTMPSGRQRDRWHREIADPALRLAFRLAHRCGDVELLTDLIATRCAGTTLHVDRTEHAASLRIPLDMVEPPPPRSSAPPLGSALAAVAAGAGFPVPPPPRLAIAPDGHIALAAYITAAEQRYGRAIRSDRTISA</sequence>
<dbReference type="Proteomes" id="UP000266677">
    <property type="component" value="Unassembled WGS sequence"/>
</dbReference>
<keyword evidence="1" id="KW-0802">TPR repeat</keyword>
<keyword evidence="4" id="KW-1185">Reference proteome</keyword>
<evidence type="ECO:0000313" key="4">
    <source>
        <dbReference type="Proteomes" id="UP000266677"/>
    </source>
</evidence>
<dbReference type="PROSITE" id="PS50005">
    <property type="entry name" value="TPR"/>
    <property type="match status" value="1"/>
</dbReference>
<accession>A0A3A4KMS1</accession>